<feature type="chain" id="PRO_5007856814" description="CBM6 domain-containing protein" evidence="3">
    <location>
        <begin position="22"/>
        <end position="448"/>
    </location>
</feature>
<keyword evidence="2" id="KW-0472">Membrane</keyword>
<feature type="transmembrane region" description="Helical" evidence="2">
    <location>
        <begin position="284"/>
        <end position="306"/>
    </location>
</feature>
<name>A0A165DTS4_EXIGL</name>
<sequence>MYGARAAALLATALYISCAVGITFNVTIDDTAGDALTGETPTYLNAPGPKTWHARPLVDPCPGCTVNPDPTRMKMNTWHDGMSLTASLGSTAQTNSVSFGFTGTAVYIYCVLVNNVAAAIADTHVLFSIDGDQVGAFDHTQVRGQETFMYNHLVYSNQTISMGRHEFTMSSRQGTNSLILFDYALYTTSDDSASPSSAQGSLSVSTIFETLSGHADPPSSTPLAPSETSNDAASSSARSNISIATSPATAPTSTLSQVTTSSMSSTSTSKPPSNQTGKATTIRVAIIAASTAIGVALLALLLWLCTRRSRRAAARRLRVSTSQRPGILAVMGLRTPDSTTHPFVVPILSSPIDDVKTDSMYWTLDRDAKRMLHFSALSTEATLAARSPATDSAGMLDSALMEVAWLRDEVERLRGSETAAPGPPTYETSVRPTSHTNTSSTSQEDTLA</sequence>
<feature type="compositionally biased region" description="Low complexity" evidence="1">
    <location>
        <begin position="228"/>
        <end position="273"/>
    </location>
</feature>
<dbReference type="EMBL" id="KV426192">
    <property type="protein sequence ID" value="KZV85336.1"/>
    <property type="molecule type" value="Genomic_DNA"/>
</dbReference>
<dbReference type="OrthoDB" id="3268736at2759"/>
<feature type="region of interest" description="Disordered" evidence="1">
    <location>
        <begin position="414"/>
        <end position="448"/>
    </location>
</feature>
<accession>A0A165DTS4</accession>
<evidence type="ECO:0000256" key="3">
    <source>
        <dbReference type="SAM" id="SignalP"/>
    </source>
</evidence>
<evidence type="ECO:0008006" key="6">
    <source>
        <dbReference type="Google" id="ProtNLM"/>
    </source>
</evidence>
<keyword evidence="3" id="KW-0732">Signal</keyword>
<keyword evidence="2" id="KW-0812">Transmembrane</keyword>
<evidence type="ECO:0000256" key="2">
    <source>
        <dbReference type="SAM" id="Phobius"/>
    </source>
</evidence>
<feature type="region of interest" description="Disordered" evidence="1">
    <location>
        <begin position="213"/>
        <end position="277"/>
    </location>
</feature>
<proteinExistence type="predicted"/>
<dbReference type="AlphaFoldDB" id="A0A165DTS4"/>
<evidence type="ECO:0000313" key="5">
    <source>
        <dbReference type="Proteomes" id="UP000077266"/>
    </source>
</evidence>
<evidence type="ECO:0000313" key="4">
    <source>
        <dbReference type="EMBL" id="KZV85336.1"/>
    </source>
</evidence>
<keyword evidence="2" id="KW-1133">Transmembrane helix</keyword>
<protein>
    <recommendedName>
        <fullName evidence="6">CBM6 domain-containing protein</fullName>
    </recommendedName>
</protein>
<dbReference type="Gene3D" id="2.60.120.260">
    <property type="entry name" value="Galactose-binding domain-like"/>
    <property type="match status" value="1"/>
</dbReference>
<evidence type="ECO:0000256" key="1">
    <source>
        <dbReference type="SAM" id="MobiDB-lite"/>
    </source>
</evidence>
<dbReference type="Proteomes" id="UP000077266">
    <property type="component" value="Unassembled WGS sequence"/>
</dbReference>
<reference evidence="4 5" key="1">
    <citation type="journal article" date="2016" name="Mol. Biol. Evol.">
        <title>Comparative Genomics of Early-Diverging Mushroom-Forming Fungi Provides Insights into the Origins of Lignocellulose Decay Capabilities.</title>
        <authorList>
            <person name="Nagy L.G."/>
            <person name="Riley R."/>
            <person name="Tritt A."/>
            <person name="Adam C."/>
            <person name="Daum C."/>
            <person name="Floudas D."/>
            <person name="Sun H."/>
            <person name="Yadav J.S."/>
            <person name="Pangilinan J."/>
            <person name="Larsson K.H."/>
            <person name="Matsuura K."/>
            <person name="Barry K."/>
            <person name="Labutti K."/>
            <person name="Kuo R."/>
            <person name="Ohm R.A."/>
            <person name="Bhattacharya S.S."/>
            <person name="Shirouzu T."/>
            <person name="Yoshinaga Y."/>
            <person name="Martin F.M."/>
            <person name="Grigoriev I.V."/>
            <person name="Hibbett D.S."/>
        </authorList>
    </citation>
    <scope>NUCLEOTIDE SEQUENCE [LARGE SCALE GENOMIC DNA]</scope>
    <source>
        <strain evidence="4 5">HHB12029</strain>
    </source>
</reference>
<organism evidence="4 5">
    <name type="scientific">Exidia glandulosa HHB12029</name>
    <dbReference type="NCBI Taxonomy" id="1314781"/>
    <lineage>
        <taxon>Eukaryota</taxon>
        <taxon>Fungi</taxon>
        <taxon>Dikarya</taxon>
        <taxon>Basidiomycota</taxon>
        <taxon>Agaricomycotina</taxon>
        <taxon>Agaricomycetes</taxon>
        <taxon>Auriculariales</taxon>
        <taxon>Exidiaceae</taxon>
        <taxon>Exidia</taxon>
    </lineage>
</organism>
<feature type="signal peptide" evidence="3">
    <location>
        <begin position="1"/>
        <end position="21"/>
    </location>
</feature>
<dbReference type="InParanoid" id="A0A165DTS4"/>
<keyword evidence="5" id="KW-1185">Reference proteome</keyword>
<gene>
    <name evidence="4" type="ORF">EXIGLDRAFT_753387</name>
</gene>
<feature type="compositionally biased region" description="Polar residues" evidence="1">
    <location>
        <begin position="426"/>
        <end position="448"/>
    </location>
</feature>